<protein>
    <recommendedName>
        <fullName evidence="3">HTH tetR-type domain-containing protein</fullName>
    </recommendedName>
</protein>
<dbReference type="InterPro" id="IPR009057">
    <property type="entry name" value="Homeodomain-like_sf"/>
</dbReference>
<dbReference type="STRING" id="137658.SAMN05216186_14211"/>
<feature type="domain" description="HTH tetR-type" evidence="3">
    <location>
        <begin position="4"/>
        <end position="64"/>
    </location>
</feature>
<dbReference type="AlphaFoldDB" id="A0A1G9PWQ2"/>
<dbReference type="EMBL" id="FNFD01000042">
    <property type="protein sequence ID" value="SDM03196.1"/>
    <property type="molecule type" value="Genomic_DNA"/>
</dbReference>
<dbReference type="PROSITE" id="PS50977">
    <property type="entry name" value="HTH_TETR_2"/>
    <property type="match status" value="1"/>
</dbReference>
<dbReference type="SUPFAM" id="SSF46689">
    <property type="entry name" value="Homeodomain-like"/>
    <property type="match status" value="1"/>
</dbReference>
<evidence type="ECO:0000256" key="2">
    <source>
        <dbReference type="PROSITE-ProRule" id="PRU00335"/>
    </source>
</evidence>
<evidence type="ECO:0000259" key="3">
    <source>
        <dbReference type="PROSITE" id="PS50977"/>
    </source>
</evidence>
<feature type="DNA-binding region" description="H-T-H motif" evidence="2">
    <location>
        <begin position="27"/>
        <end position="46"/>
    </location>
</feature>
<dbReference type="OrthoDB" id="7375611at2"/>
<reference evidence="4 5" key="1">
    <citation type="submission" date="2016-10" db="EMBL/GenBank/DDBJ databases">
        <authorList>
            <person name="de Groot N.N."/>
        </authorList>
    </citation>
    <scope>NUCLEOTIDE SEQUENCE [LARGE SCALE GENOMIC DNA]</scope>
    <source>
        <strain evidence="4 5">JCM 21544</strain>
    </source>
</reference>
<evidence type="ECO:0000313" key="5">
    <source>
        <dbReference type="Proteomes" id="UP000198706"/>
    </source>
</evidence>
<dbReference type="RefSeq" id="WP_084339493.1">
    <property type="nucleotide sequence ID" value="NZ_FNFD01000042.1"/>
</dbReference>
<dbReference type="GO" id="GO:0003677">
    <property type="term" value="F:DNA binding"/>
    <property type="evidence" value="ECO:0007669"/>
    <property type="project" value="UniProtKB-UniRule"/>
</dbReference>
<evidence type="ECO:0000313" key="4">
    <source>
        <dbReference type="EMBL" id="SDM03196.1"/>
    </source>
</evidence>
<keyword evidence="1 2" id="KW-0238">DNA-binding</keyword>
<accession>A0A1G9PWQ2</accession>
<proteinExistence type="predicted"/>
<sequence length="195" mass="22332">MKKAPTADQILDTALDLADFTGWERLHLYVVAARLDVGLDAIAKHFRQKDDLVEAWFDRADQAMLRRAKATDLLVLSPAKRLEELLVAWLASLSTHRAVTRQMLLYKLEPGHIHLQLGGLLRVSRTVQWWREAAQRHTTHLARIAEETALTAAYLCTFVHWLRHPDEDEADLRAHLRRQLRSGPLTLLLREEAAA</sequence>
<dbReference type="InterPro" id="IPR001647">
    <property type="entry name" value="HTH_TetR"/>
</dbReference>
<organism evidence="4 5">
    <name type="scientific">Pseudomonas indica</name>
    <dbReference type="NCBI Taxonomy" id="137658"/>
    <lineage>
        <taxon>Bacteria</taxon>
        <taxon>Pseudomonadati</taxon>
        <taxon>Pseudomonadota</taxon>
        <taxon>Gammaproteobacteria</taxon>
        <taxon>Pseudomonadales</taxon>
        <taxon>Pseudomonadaceae</taxon>
        <taxon>Pseudomonas</taxon>
    </lineage>
</organism>
<keyword evidence="5" id="KW-1185">Reference proteome</keyword>
<dbReference type="Gene3D" id="1.10.357.10">
    <property type="entry name" value="Tetracycline Repressor, domain 2"/>
    <property type="match status" value="1"/>
</dbReference>
<dbReference type="Proteomes" id="UP000198706">
    <property type="component" value="Unassembled WGS sequence"/>
</dbReference>
<name>A0A1G9PWQ2_9PSED</name>
<gene>
    <name evidence="4" type="ORF">SAMN05216186_14211</name>
</gene>
<evidence type="ECO:0000256" key="1">
    <source>
        <dbReference type="ARBA" id="ARBA00023125"/>
    </source>
</evidence>